<organism evidence="1">
    <name type="scientific">bioreactor metagenome</name>
    <dbReference type="NCBI Taxonomy" id="1076179"/>
    <lineage>
        <taxon>unclassified sequences</taxon>
        <taxon>metagenomes</taxon>
        <taxon>ecological metagenomes</taxon>
    </lineage>
</organism>
<dbReference type="EMBL" id="VSSQ01133856">
    <property type="protein sequence ID" value="MPN59628.1"/>
    <property type="molecule type" value="Genomic_DNA"/>
</dbReference>
<name>A0A645J7J4_9ZZZZ</name>
<reference evidence="1" key="1">
    <citation type="submission" date="2019-08" db="EMBL/GenBank/DDBJ databases">
        <authorList>
            <person name="Kucharzyk K."/>
            <person name="Murdoch R.W."/>
            <person name="Higgins S."/>
            <person name="Loffler F."/>
        </authorList>
    </citation>
    <scope>NUCLEOTIDE SEQUENCE</scope>
</reference>
<gene>
    <name evidence="1" type="ORF">SDC9_207349</name>
</gene>
<evidence type="ECO:0000313" key="1">
    <source>
        <dbReference type="EMBL" id="MPN59628.1"/>
    </source>
</evidence>
<sequence>MTIDKNTSTLDVGGADSATYLGNPLRVYAGQKITFAVTGGTITSIAITCFNATYATALAGGTWTGGSASASSADVTVTVSAGTTQVSVVLAAQTRLTAANVTIA</sequence>
<comment type="caution">
    <text evidence="1">The sequence shown here is derived from an EMBL/GenBank/DDBJ whole genome shotgun (WGS) entry which is preliminary data.</text>
</comment>
<proteinExistence type="predicted"/>
<dbReference type="AlphaFoldDB" id="A0A645J7J4"/>
<protein>
    <submittedName>
        <fullName evidence="1">Uncharacterized protein</fullName>
    </submittedName>
</protein>
<accession>A0A645J7J4</accession>